<dbReference type="GO" id="GO:0008270">
    <property type="term" value="F:zinc ion binding"/>
    <property type="evidence" value="ECO:0007669"/>
    <property type="project" value="InterPro"/>
</dbReference>
<feature type="region of interest" description="Disordered" evidence="1">
    <location>
        <begin position="171"/>
        <end position="206"/>
    </location>
</feature>
<proteinExistence type="predicted"/>
<keyword evidence="4" id="KW-1185">Reference proteome</keyword>
<dbReference type="Proteomes" id="UP000534286">
    <property type="component" value="Unassembled WGS sequence"/>
</dbReference>
<dbReference type="Pfam" id="PF01844">
    <property type="entry name" value="HNH"/>
    <property type="match status" value="1"/>
</dbReference>
<gene>
    <name evidence="3" type="ORF">FHR32_002257</name>
</gene>
<feature type="domain" description="HNH" evidence="2">
    <location>
        <begin position="62"/>
        <end position="104"/>
    </location>
</feature>
<evidence type="ECO:0000259" key="2">
    <source>
        <dbReference type="Pfam" id="PF01844"/>
    </source>
</evidence>
<dbReference type="InterPro" id="IPR002711">
    <property type="entry name" value="HNH"/>
</dbReference>
<accession>A0A7W7RTN8</accession>
<dbReference type="Gene3D" id="1.10.30.50">
    <property type="match status" value="1"/>
</dbReference>
<sequence>MIRINRVELPSDLADQLHSRAGGLRESQADCPAARAAWKSAGAVRVRLAGHLNAMATGIRRCMYCGDGLGTDIDHFEPLAEAPLRAFDWPNHLLACSHCNSHQKRELFPRDEDGRPMLVDPSAEDPYGHLELVLSTGTYEALTVRGDATIKVFGLNRSDLERGRAAAFIRTEGDVPPGGGRPAVSTASPRRTLPCTDAVPRPRRWR</sequence>
<evidence type="ECO:0000313" key="4">
    <source>
        <dbReference type="Proteomes" id="UP000534286"/>
    </source>
</evidence>
<dbReference type="AlphaFoldDB" id="A0A7W7RTN8"/>
<dbReference type="EMBL" id="JACHJU010000001">
    <property type="protein sequence ID" value="MBB4937952.1"/>
    <property type="molecule type" value="Genomic_DNA"/>
</dbReference>
<evidence type="ECO:0000256" key="1">
    <source>
        <dbReference type="SAM" id="MobiDB-lite"/>
    </source>
</evidence>
<dbReference type="RefSeq" id="WP_345003550.1">
    <property type="nucleotide sequence ID" value="NZ_BAABEK010000014.1"/>
</dbReference>
<dbReference type="CDD" id="cd00085">
    <property type="entry name" value="HNHc"/>
    <property type="match status" value="1"/>
</dbReference>
<name>A0A7W7RTN8_9ACTN</name>
<dbReference type="GO" id="GO:0004519">
    <property type="term" value="F:endonuclease activity"/>
    <property type="evidence" value="ECO:0007669"/>
    <property type="project" value="InterPro"/>
</dbReference>
<protein>
    <recommendedName>
        <fullName evidence="2">HNH domain-containing protein</fullName>
    </recommendedName>
</protein>
<evidence type="ECO:0000313" key="3">
    <source>
        <dbReference type="EMBL" id="MBB4937952.1"/>
    </source>
</evidence>
<reference evidence="3 4" key="1">
    <citation type="submission" date="2020-08" db="EMBL/GenBank/DDBJ databases">
        <title>Sequencing the genomes of 1000 actinobacteria strains.</title>
        <authorList>
            <person name="Klenk H.-P."/>
        </authorList>
    </citation>
    <scope>NUCLEOTIDE SEQUENCE [LARGE SCALE GENOMIC DNA]</scope>
    <source>
        <strain evidence="3 4">DSM 43023</strain>
    </source>
</reference>
<organism evidence="3 4">
    <name type="scientific">Streptosporangium album</name>
    <dbReference type="NCBI Taxonomy" id="47479"/>
    <lineage>
        <taxon>Bacteria</taxon>
        <taxon>Bacillati</taxon>
        <taxon>Actinomycetota</taxon>
        <taxon>Actinomycetes</taxon>
        <taxon>Streptosporangiales</taxon>
        <taxon>Streptosporangiaceae</taxon>
        <taxon>Streptosporangium</taxon>
    </lineage>
</organism>
<dbReference type="GO" id="GO:0003676">
    <property type="term" value="F:nucleic acid binding"/>
    <property type="evidence" value="ECO:0007669"/>
    <property type="project" value="InterPro"/>
</dbReference>
<comment type="caution">
    <text evidence="3">The sequence shown here is derived from an EMBL/GenBank/DDBJ whole genome shotgun (WGS) entry which is preliminary data.</text>
</comment>
<dbReference type="InterPro" id="IPR003615">
    <property type="entry name" value="HNH_nuc"/>
</dbReference>